<name>A0A1I2Z3N4_9ACTN</name>
<evidence type="ECO:0000313" key="1">
    <source>
        <dbReference type="EMBL" id="SFH32149.1"/>
    </source>
</evidence>
<dbReference type="STRING" id="504797.SAMN05421678_115150"/>
<gene>
    <name evidence="1" type="ORF">SAMN05421678_115150</name>
</gene>
<dbReference type="EMBL" id="FOOI01000015">
    <property type="protein sequence ID" value="SFH32149.1"/>
    <property type="molecule type" value="Genomic_DNA"/>
</dbReference>
<proteinExistence type="predicted"/>
<sequence length="190" mass="21160">MWPRIRSATVVARYSSFENQSKGPDTTKLQEAAYNSQLAAGLPISELARTLFVQTDGAIPLRCCASYVHAIQNMDWFKAAFTAHGDPVVVVGGRGSSGADAAQRRVKIDTNDRWNPSRCEHACLHELARVVTPDRGSDGELREPAHGRDSSRGHHHAWRANFVFIVRMTLGKQAALRLRHEFCQWGLPTR</sequence>
<organism evidence="1 2">
    <name type="scientific">Actinopolymorpha cephalotaxi</name>
    <dbReference type="NCBI Taxonomy" id="504797"/>
    <lineage>
        <taxon>Bacteria</taxon>
        <taxon>Bacillati</taxon>
        <taxon>Actinomycetota</taxon>
        <taxon>Actinomycetes</taxon>
        <taxon>Propionibacteriales</taxon>
        <taxon>Actinopolymorphaceae</taxon>
        <taxon>Actinopolymorpha</taxon>
    </lineage>
</organism>
<protein>
    <submittedName>
        <fullName evidence="1">Uncharacterized protein</fullName>
    </submittedName>
</protein>
<reference evidence="1 2" key="1">
    <citation type="submission" date="2016-10" db="EMBL/GenBank/DDBJ databases">
        <authorList>
            <person name="de Groot N.N."/>
        </authorList>
    </citation>
    <scope>NUCLEOTIDE SEQUENCE [LARGE SCALE GENOMIC DNA]</scope>
    <source>
        <strain evidence="1 2">CPCC 202808</strain>
    </source>
</reference>
<dbReference type="AlphaFoldDB" id="A0A1I2Z3N4"/>
<dbReference type="Proteomes" id="UP000199052">
    <property type="component" value="Unassembled WGS sequence"/>
</dbReference>
<accession>A0A1I2Z3N4</accession>
<evidence type="ECO:0000313" key="2">
    <source>
        <dbReference type="Proteomes" id="UP000199052"/>
    </source>
</evidence>